<name>A0ABD1CBS6_CULPP</name>
<dbReference type="InterPro" id="IPR027417">
    <property type="entry name" value="P-loop_NTPase"/>
</dbReference>
<dbReference type="Proteomes" id="UP001562425">
    <property type="component" value="Unassembled WGS sequence"/>
</dbReference>
<reference evidence="2 3" key="1">
    <citation type="submission" date="2024-05" db="EMBL/GenBank/DDBJ databases">
        <title>Culex pipiens pipiens assembly and annotation.</title>
        <authorList>
            <person name="Alout H."/>
            <person name="Durand T."/>
        </authorList>
    </citation>
    <scope>NUCLEOTIDE SEQUENCE [LARGE SCALE GENOMIC DNA]</scope>
    <source>
        <strain evidence="2">HA-2024</strain>
        <tissue evidence="2">Whole body</tissue>
    </source>
</reference>
<organism evidence="2 3">
    <name type="scientific">Culex pipiens pipiens</name>
    <name type="common">Northern house mosquito</name>
    <dbReference type="NCBI Taxonomy" id="38569"/>
    <lineage>
        <taxon>Eukaryota</taxon>
        <taxon>Metazoa</taxon>
        <taxon>Ecdysozoa</taxon>
        <taxon>Arthropoda</taxon>
        <taxon>Hexapoda</taxon>
        <taxon>Insecta</taxon>
        <taxon>Pterygota</taxon>
        <taxon>Neoptera</taxon>
        <taxon>Endopterygota</taxon>
        <taxon>Diptera</taxon>
        <taxon>Nematocera</taxon>
        <taxon>Culicoidea</taxon>
        <taxon>Culicidae</taxon>
        <taxon>Culicinae</taxon>
        <taxon>Culicini</taxon>
        <taxon>Culex</taxon>
        <taxon>Culex</taxon>
    </lineage>
</organism>
<protein>
    <submittedName>
        <fullName evidence="2">Uncharacterized protein</fullName>
    </submittedName>
</protein>
<accession>A0ABD1CBS6</accession>
<proteinExistence type="predicted"/>
<feature type="compositionally biased region" description="Basic and acidic residues" evidence="1">
    <location>
        <begin position="1"/>
        <end position="16"/>
    </location>
</feature>
<evidence type="ECO:0000256" key="1">
    <source>
        <dbReference type="SAM" id="MobiDB-lite"/>
    </source>
</evidence>
<comment type="caution">
    <text evidence="2">The sequence shown here is derived from an EMBL/GenBank/DDBJ whole genome shotgun (WGS) entry which is preliminary data.</text>
</comment>
<feature type="region of interest" description="Disordered" evidence="1">
    <location>
        <begin position="1"/>
        <end position="23"/>
    </location>
</feature>
<dbReference type="Gene3D" id="3.40.50.300">
    <property type="entry name" value="P-loop containing nucleotide triphosphate hydrolases"/>
    <property type="match status" value="1"/>
</dbReference>
<keyword evidence="3" id="KW-1185">Reference proteome</keyword>
<evidence type="ECO:0000313" key="2">
    <source>
        <dbReference type="EMBL" id="KAL1373798.1"/>
    </source>
</evidence>
<sequence length="214" mass="24211">MGRVTRSEAQLEPKGDGRRHHDAHFGPFVTGKTYTLAQAIRKLLLQPELKILIGTHSNSASDLYIKDYLHPWVEEDGGEEAKPLHVYYHKRWVASATVNSIVKKYCLIDLNINVRNFRRSTFGQHFDGAGLARSAQGTLNAHLPGLSGPGHGVRGDHAAEDTHRAGRWPHWQRRSCEEFPLNKLAAFSPEEIRNILCGEQKPVWTRENIMAYTK</sequence>
<gene>
    <name evidence="2" type="ORF">pipiens_018444</name>
</gene>
<dbReference type="AlphaFoldDB" id="A0ABD1CBS6"/>
<dbReference type="EMBL" id="JBEHCU010013971">
    <property type="protein sequence ID" value="KAL1373798.1"/>
    <property type="molecule type" value="Genomic_DNA"/>
</dbReference>
<evidence type="ECO:0000313" key="3">
    <source>
        <dbReference type="Proteomes" id="UP001562425"/>
    </source>
</evidence>